<proteinExistence type="predicted"/>
<gene>
    <name evidence="2" type="ORF">TA13745</name>
</gene>
<reference evidence="2 3" key="1">
    <citation type="journal article" date="2005" name="Science">
        <title>Genome of the host-cell transforming parasite Theileria annulata compared with T. parva.</title>
        <authorList>
            <person name="Pain A."/>
            <person name="Renauld H."/>
            <person name="Berriman M."/>
            <person name="Murphy L."/>
            <person name="Yeats C.A."/>
            <person name="Weir W."/>
            <person name="Kerhornou A."/>
            <person name="Aslett M."/>
            <person name="Bishop R."/>
            <person name="Bouchier C."/>
            <person name="Cochet M."/>
            <person name="Coulson R.M.R."/>
            <person name="Cronin A."/>
            <person name="de Villiers E.P."/>
            <person name="Fraser A."/>
            <person name="Fosker N."/>
            <person name="Gardner M."/>
            <person name="Goble A."/>
            <person name="Griffiths-Jones S."/>
            <person name="Harris D.E."/>
            <person name="Katzer F."/>
            <person name="Larke N."/>
            <person name="Lord A."/>
            <person name="Maser P."/>
            <person name="McKellar S."/>
            <person name="Mooney P."/>
            <person name="Morton F."/>
            <person name="Nene V."/>
            <person name="O'Neil S."/>
            <person name="Price C."/>
            <person name="Quail M.A."/>
            <person name="Rabbinowitsch E."/>
            <person name="Rawlings N.D."/>
            <person name="Rutter S."/>
            <person name="Saunders D."/>
            <person name="Seeger K."/>
            <person name="Shah T."/>
            <person name="Squares R."/>
            <person name="Squares S."/>
            <person name="Tivey A."/>
            <person name="Walker A.R."/>
            <person name="Woodward J."/>
            <person name="Dobbelaere D.A.E."/>
            <person name="Langsley G."/>
            <person name="Rajandream M.A."/>
            <person name="McKeever D."/>
            <person name="Shiels B."/>
            <person name="Tait A."/>
            <person name="Barrell B.G."/>
            <person name="Hall N."/>
        </authorList>
    </citation>
    <scope>NUCLEOTIDE SEQUENCE [LARGE SCALE GENOMIC DNA]</scope>
    <source>
        <strain evidence="3">Ankara</strain>
    </source>
</reference>
<keyword evidence="3" id="KW-1185">Reference proteome</keyword>
<dbReference type="OrthoDB" id="366111at2759"/>
<feature type="compositionally biased region" description="Polar residues" evidence="1">
    <location>
        <begin position="15"/>
        <end position="29"/>
    </location>
</feature>
<dbReference type="GeneID" id="3861903"/>
<accession>Q4UEP4</accession>
<feature type="compositionally biased region" description="Polar residues" evidence="1">
    <location>
        <begin position="239"/>
        <end position="253"/>
    </location>
</feature>
<dbReference type="Proteomes" id="UP000001950">
    <property type="component" value="Chromosome 2"/>
</dbReference>
<dbReference type="OMA" id="IHVEKQI"/>
<protein>
    <submittedName>
        <fullName evidence="2">Uncharacterized protein</fullName>
    </submittedName>
</protein>
<dbReference type="AlphaFoldDB" id="Q4UEP4"/>
<dbReference type="InParanoid" id="Q4UEP4"/>
<evidence type="ECO:0000313" key="2">
    <source>
        <dbReference type="EMBL" id="CAI74445.1"/>
    </source>
</evidence>
<feature type="region of interest" description="Disordered" evidence="1">
    <location>
        <begin position="1"/>
        <end position="40"/>
    </location>
</feature>
<dbReference type="EMBL" id="CR940348">
    <property type="protein sequence ID" value="CAI74445.1"/>
    <property type="molecule type" value="Genomic_DNA"/>
</dbReference>
<feature type="region of interest" description="Disordered" evidence="1">
    <location>
        <begin position="239"/>
        <end position="261"/>
    </location>
</feature>
<name>Q4UEP4_THEAN</name>
<evidence type="ECO:0000313" key="3">
    <source>
        <dbReference type="Proteomes" id="UP000001950"/>
    </source>
</evidence>
<dbReference type="eggNOG" id="ENOG502TNDC">
    <property type="taxonomic scope" value="Eukaryota"/>
</dbReference>
<sequence length="321" mass="36940">MDNSPITVSDDEESQSLPNHGNELANGTSKDYDQMDSDYTPAPRFLLVDKSSGKDIKKVQKTRKKRYTASKDFLDSIPFWVNSPKDVRDIPSHIKMICERLIHVEKQIKKFCIERQGLLSTLWKLGGDGYINLFPDPVLKSLTFYGVSNGSEENDIYNDEKDSLDSEIEDKLNYNNLYSSKLENGDLKMWKSTWMTNESEASPIKTPTQTPTQIPTIKTFVSNYIKSCGSSSEFGISTGMNDSKKSSYTNESNGSRDSEEYEREPIEFFKNLDFSKLNEADMEAWRKFFGLKVYNYIKMEDEEMVKELVKIREHLLSFIDV</sequence>
<dbReference type="KEGG" id="tan:TA13745"/>
<dbReference type="RefSeq" id="XP_952177.1">
    <property type="nucleotide sequence ID" value="XM_947084.1"/>
</dbReference>
<organism evidence="2 3">
    <name type="scientific">Theileria annulata</name>
    <dbReference type="NCBI Taxonomy" id="5874"/>
    <lineage>
        <taxon>Eukaryota</taxon>
        <taxon>Sar</taxon>
        <taxon>Alveolata</taxon>
        <taxon>Apicomplexa</taxon>
        <taxon>Aconoidasida</taxon>
        <taxon>Piroplasmida</taxon>
        <taxon>Theileriidae</taxon>
        <taxon>Theileria</taxon>
    </lineage>
</organism>
<dbReference type="VEuPathDB" id="PiroplasmaDB:TA13745"/>
<evidence type="ECO:0000256" key="1">
    <source>
        <dbReference type="SAM" id="MobiDB-lite"/>
    </source>
</evidence>